<feature type="compositionally biased region" description="Polar residues" evidence="1">
    <location>
        <begin position="11"/>
        <end position="21"/>
    </location>
</feature>
<dbReference type="EMBL" id="LBMM01017166">
    <property type="protein sequence ID" value="KMQ84183.1"/>
    <property type="molecule type" value="Genomic_DNA"/>
</dbReference>
<evidence type="ECO:0000313" key="2">
    <source>
        <dbReference type="EMBL" id="KMQ84183.1"/>
    </source>
</evidence>
<keyword evidence="3" id="KW-1185">Reference proteome</keyword>
<dbReference type="OrthoDB" id="7700262at2759"/>
<organism evidence="2 3">
    <name type="scientific">Lasius niger</name>
    <name type="common">Black garden ant</name>
    <dbReference type="NCBI Taxonomy" id="67767"/>
    <lineage>
        <taxon>Eukaryota</taxon>
        <taxon>Metazoa</taxon>
        <taxon>Ecdysozoa</taxon>
        <taxon>Arthropoda</taxon>
        <taxon>Hexapoda</taxon>
        <taxon>Insecta</taxon>
        <taxon>Pterygota</taxon>
        <taxon>Neoptera</taxon>
        <taxon>Endopterygota</taxon>
        <taxon>Hymenoptera</taxon>
        <taxon>Apocrita</taxon>
        <taxon>Aculeata</taxon>
        <taxon>Formicoidea</taxon>
        <taxon>Formicidae</taxon>
        <taxon>Formicinae</taxon>
        <taxon>Lasius</taxon>
        <taxon>Lasius</taxon>
    </lineage>
</organism>
<dbReference type="PaxDb" id="67767-A0A0J7K176"/>
<gene>
    <name evidence="2" type="ORF">RF55_18241</name>
</gene>
<name>A0A0J7K176_LASNI</name>
<sequence>MDFQHDDDVASNKNANSNSDLAPQIDSYAAPPAKDPHIPTNFQQRIIKLFTISRKKRKSEDLIVEEIENNNNNSAIIKRLDRSLRLPADLPVAPREASQVTSRDPDSTLVRSKTISLTFKGQHLPISVFLFRIRYAVTPFVSKTSLCYSCFRFGHLKVQCKSHPRCLHCGKETHGENTPCPKEKESPYCINCKGSHRAISL</sequence>
<protein>
    <recommendedName>
        <fullName evidence="4">CCHC-type domain-containing protein</fullName>
    </recommendedName>
</protein>
<dbReference type="Proteomes" id="UP000036403">
    <property type="component" value="Unassembled WGS sequence"/>
</dbReference>
<proteinExistence type="predicted"/>
<comment type="caution">
    <text evidence="2">The sequence shown here is derived from an EMBL/GenBank/DDBJ whole genome shotgun (WGS) entry which is preliminary data.</text>
</comment>
<evidence type="ECO:0008006" key="4">
    <source>
        <dbReference type="Google" id="ProtNLM"/>
    </source>
</evidence>
<accession>A0A0J7K176</accession>
<evidence type="ECO:0000313" key="3">
    <source>
        <dbReference type="Proteomes" id="UP000036403"/>
    </source>
</evidence>
<evidence type="ECO:0000256" key="1">
    <source>
        <dbReference type="SAM" id="MobiDB-lite"/>
    </source>
</evidence>
<dbReference type="STRING" id="67767.A0A0J7K176"/>
<feature type="region of interest" description="Disordered" evidence="1">
    <location>
        <begin position="1"/>
        <end position="37"/>
    </location>
</feature>
<feature type="compositionally biased region" description="Basic and acidic residues" evidence="1">
    <location>
        <begin position="1"/>
        <end position="10"/>
    </location>
</feature>
<dbReference type="AlphaFoldDB" id="A0A0J7K176"/>
<reference evidence="2 3" key="1">
    <citation type="submission" date="2015-04" db="EMBL/GenBank/DDBJ databases">
        <title>Lasius niger genome sequencing.</title>
        <authorList>
            <person name="Konorov E.A."/>
            <person name="Nikitin M.A."/>
            <person name="Kirill M.V."/>
            <person name="Chang P."/>
        </authorList>
    </citation>
    <scope>NUCLEOTIDE SEQUENCE [LARGE SCALE GENOMIC DNA]</scope>
    <source>
        <tissue evidence="2">Whole</tissue>
    </source>
</reference>